<dbReference type="InterPro" id="IPR057326">
    <property type="entry name" value="KR_dom"/>
</dbReference>
<accession>A0A6A6Z124</accession>
<feature type="compositionally biased region" description="Polar residues" evidence="8">
    <location>
        <begin position="13"/>
        <end position="33"/>
    </location>
</feature>
<dbReference type="InterPro" id="IPR020807">
    <property type="entry name" value="PKS_DH"/>
</dbReference>
<dbReference type="InterPro" id="IPR020806">
    <property type="entry name" value="PKS_PP-bd"/>
</dbReference>
<dbReference type="InterPro" id="IPR016039">
    <property type="entry name" value="Thiolase-like"/>
</dbReference>
<keyword evidence="2" id="KW-0597">Phosphoprotein</keyword>
<dbReference type="InterPro" id="IPR014043">
    <property type="entry name" value="Acyl_transferase_dom"/>
</dbReference>
<dbReference type="GO" id="GO:0004312">
    <property type="term" value="F:fatty acid synthase activity"/>
    <property type="evidence" value="ECO:0007669"/>
    <property type="project" value="TreeGrafter"/>
</dbReference>
<dbReference type="SUPFAM" id="SSF50129">
    <property type="entry name" value="GroES-like"/>
    <property type="match status" value="1"/>
</dbReference>
<dbReference type="GO" id="GO:0044550">
    <property type="term" value="P:secondary metabolite biosynthetic process"/>
    <property type="evidence" value="ECO:0007669"/>
    <property type="project" value="TreeGrafter"/>
</dbReference>
<keyword evidence="1" id="KW-0596">Phosphopantetheine</keyword>
<proteinExistence type="predicted"/>
<dbReference type="SMART" id="SM00826">
    <property type="entry name" value="PKS_DH"/>
    <property type="match status" value="1"/>
</dbReference>
<evidence type="ECO:0000256" key="2">
    <source>
        <dbReference type="ARBA" id="ARBA00022553"/>
    </source>
</evidence>
<dbReference type="InterPro" id="IPR029063">
    <property type="entry name" value="SAM-dependent_MTases_sf"/>
</dbReference>
<dbReference type="Gene3D" id="3.40.47.10">
    <property type="match status" value="1"/>
</dbReference>
<dbReference type="InterPro" id="IPR011032">
    <property type="entry name" value="GroES-like_sf"/>
</dbReference>
<dbReference type="SUPFAM" id="SSF51735">
    <property type="entry name" value="NAD(P)-binding Rossmann-fold domains"/>
    <property type="match status" value="2"/>
</dbReference>
<dbReference type="InterPro" id="IPR016036">
    <property type="entry name" value="Malonyl_transacylase_ACP-bd"/>
</dbReference>
<evidence type="ECO:0000256" key="4">
    <source>
        <dbReference type="ARBA" id="ARBA00022857"/>
    </source>
</evidence>
<dbReference type="Pfam" id="PF00550">
    <property type="entry name" value="PP-binding"/>
    <property type="match status" value="1"/>
</dbReference>
<evidence type="ECO:0000256" key="3">
    <source>
        <dbReference type="ARBA" id="ARBA00022679"/>
    </source>
</evidence>
<dbReference type="Pfam" id="PF21089">
    <property type="entry name" value="PKS_DH_N"/>
    <property type="match status" value="1"/>
</dbReference>
<feature type="active site" description="Proton acceptor; for dehydratase activity" evidence="7">
    <location>
        <position position="954"/>
    </location>
</feature>
<dbReference type="PANTHER" id="PTHR43775">
    <property type="entry name" value="FATTY ACID SYNTHASE"/>
    <property type="match status" value="1"/>
</dbReference>
<evidence type="ECO:0000313" key="14">
    <source>
        <dbReference type="RefSeq" id="XP_033581462.1"/>
    </source>
</evidence>
<dbReference type="InterPro" id="IPR042104">
    <property type="entry name" value="PKS_dehydratase_sf"/>
</dbReference>
<feature type="domain" description="PKS/mFAS DH" evidence="11">
    <location>
        <begin position="922"/>
        <end position="1208"/>
    </location>
</feature>
<dbReference type="PANTHER" id="PTHR43775:SF28">
    <property type="entry name" value="SYNTHASE, PUTATIVE-RELATED"/>
    <property type="match status" value="1"/>
</dbReference>
<reference evidence="14" key="3">
    <citation type="submission" date="2025-04" db="UniProtKB">
        <authorList>
            <consortium name="RefSeq"/>
        </authorList>
    </citation>
    <scope>IDENTIFICATION</scope>
    <source>
        <strain evidence="14">CBS 304.34</strain>
    </source>
</reference>
<dbReference type="Gene3D" id="3.10.129.110">
    <property type="entry name" value="Polyketide synthase dehydratase"/>
    <property type="match status" value="1"/>
</dbReference>
<dbReference type="InterPro" id="IPR013217">
    <property type="entry name" value="Methyltransf_12"/>
</dbReference>
<dbReference type="Gene3D" id="3.40.366.10">
    <property type="entry name" value="Malonyl-Coenzyme A Acyl Carrier Protein, domain 2"/>
    <property type="match status" value="1"/>
</dbReference>
<dbReference type="EMBL" id="MU003695">
    <property type="protein sequence ID" value="KAF2814498.1"/>
    <property type="molecule type" value="Genomic_DNA"/>
</dbReference>
<dbReference type="InterPro" id="IPR036736">
    <property type="entry name" value="ACP-like_sf"/>
</dbReference>
<dbReference type="Pfam" id="PF08659">
    <property type="entry name" value="KR"/>
    <property type="match status" value="1"/>
</dbReference>
<dbReference type="SUPFAM" id="SSF52151">
    <property type="entry name" value="FabD/lysophospholipase-like"/>
    <property type="match status" value="1"/>
</dbReference>
<dbReference type="InterPro" id="IPR020843">
    <property type="entry name" value="ER"/>
</dbReference>
<feature type="region of interest" description="N-terminal hotdog fold" evidence="7">
    <location>
        <begin position="922"/>
        <end position="1051"/>
    </location>
</feature>
<dbReference type="InterPro" id="IPR014030">
    <property type="entry name" value="Ketoacyl_synth_N"/>
</dbReference>
<dbReference type="Pfam" id="PF08242">
    <property type="entry name" value="Methyltransf_12"/>
    <property type="match status" value="1"/>
</dbReference>
<dbReference type="PROSITE" id="PS52004">
    <property type="entry name" value="KS3_2"/>
    <property type="match status" value="1"/>
</dbReference>
<dbReference type="InterPro" id="IPR009081">
    <property type="entry name" value="PP-bd_ACP"/>
</dbReference>
<dbReference type="Pfam" id="PF00109">
    <property type="entry name" value="ketoacyl-synt"/>
    <property type="match status" value="1"/>
</dbReference>
<dbReference type="GO" id="GO:0016491">
    <property type="term" value="F:oxidoreductase activity"/>
    <property type="evidence" value="ECO:0007669"/>
    <property type="project" value="InterPro"/>
</dbReference>
<dbReference type="InterPro" id="IPR013968">
    <property type="entry name" value="PKS_KR"/>
</dbReference>
<dbReference type="Pfam" id="PF13602">
    <property type="entry name" value="ADH_zinc_N_2"/>
    <property type="match status" value="1"/>
</dbReference>
<evidence type="ECO:0000313" key="12">
    <source>
        <dbReference type="EMBL" id="KAF2814498.1"/>
    </source>
</evidence>
<dbReference type="InterPro" id="IPR020841">
    <property type="entry name" value="PKS_Beta-ketoAc_synthase_dom"/>
</dbReference>
<name>A0A6A6Z124_9PEZI</name>
<dbReference type="SMART" id="SM00829">
    <property type="entry name" value="PKS_ER"/>
    <property type="match status" value="1"/>
</dbReference>
<reference evidence="12 14" key="1">
    <citation type="journal article" date="2020" name="Stud. Mycol.">
        <title>101 Dothideomycetes genomes: a test case for predicting lifestyles and emergence of pathogens.</title>
        <authorList>
            <person name="Haridas S."/>
            <person name="Albert R."/>
            <person name="Binder M."/>
            <person name="Bloem J."/>
            <person name="Labutti K."/>
            <person name="Salamov A."/>
            <person name="Andreopoulos B."/>
            <person name="Baker S."/>
            <person name="Barry K."/>
            <person name="Bills G."/>
            <person name="Bluhm B."/>
            <person name="Cannon C."/>
            <person name="Castanera R."/>
            <person name="Culley D."/>
            <person name="Daum C."/>
            <person name="Ezra D."/>
            <person name="Gonzalez J."/>
            <person name="Henrissat B."/>
            <person name="Kuo A."/>
            <person name="Liang C."/>
            <person name="Lipzen A."/>
            <person name="Lutzoni F."/>
            <person name="Magnuson J."/>
            <person name="Mondo S."/>
            <person name="Nolan M."/>
            <person name="Ohm R."/>
            <person name="Pangilinan J."/>
            <person name="Park H.-J."/>
            <person name="Ramirez L."/>
            <person name="Alfaro M."/>
            <person name="Sun H."/>
            <person name="Tritt A."/>
            <person name="Yoshinaga Y."/>
            <person name="Zwiers L.-H."/>
            <person name="Turgeon B."/>
            <person name="Goodwin S."/>
            <person name="Spatafora J."/>
            <person name="Crous P."/>
            <person name="Grigoriev I."/>
        </authorList>
    </citation>
    <scope>NUCLEOTIDE SEQUENCE</scope>
    <source>
        <strain evidence="12 14">CBS 304.34</strain>
    </source>
</reference>
<dbReference type="CDD" id="cd00833">
    <property type="entry name" value="PKS"/>
    <property type="match status" value="1"/>
</dbReference>
<dbReference type="InterPro" id="IPR049900">
    <property type="entry name" value="PKS_mFAS_DH"/>
</dbReference>
<feature type="active site" description="Proton donor; for dehydratase activity" evidence="7">
    <location>
        <position position="1126"/>
    </location>
</feature>
<keyword evidence="6" id="KW-0012">Acyltransferase</keyword>
<keyword evidence="3" id="KW-0808">Transferase</keyword>
<dbReference type="SUPFAM" id="SSF55048">
    <property type="entry name" value="Probable ACP-binding domain of malonyl-CoA ACP transacylase"/>
    <property type="match status" value="1"/>
</dbReference>
<dbReference type="Pfam" id="PF00698">
    <property type="entry name" value="Acyl_transf_1"/>
    <property type="match status" value="1"/>
</dbReference>
<gene>
    <name evidence="12 14" type="ORF">BDZ99DRAFT_437476</name>
</gene>
<evidence type="ECO:0000259" key="10">
    <source>
        <dbReference type="PROSITE" id="PS52004"/>
    </source>
</evidence>
<dbReference type="CDD" id="cd02440">
    <property type="entry name" value="AdoMet_MTases"/>
    <property type="match status" value="1"/>
</dbReference>
<dbReference type="Gene3D" id="3.40.50.150">
    <property type="entry name" value="Vaccinia Virus protein VP39"/>
    <property type="match status" value="1"/>
</dbReference>
<dbReference type="InterPro" id="IPR001227">
    <property type="entry name" value="Ac_transferase_dom_sf"/>
</dbReference>
<evidence type="ECO:0000256" key="7">
    <source>
        <dbReference type="PROSITE-ProRule" id="PRU01363"/>
    </source>
</evidence>
<dbReference type="Gene3D" id="1.10.1200.10">
    <property type="entry name" value="ACP-like"/>
    <property type="match status" value="1"/>
</dbReference>
<dbReference type="Gene3D" id="3.90.180.10">
    <property type="entry name" value="Medium-chain alcohol dehydrogenases, catalytic domain"/>
    <property type="match status" value="1"/>
</dbReference>
<dbReference type="Gene3D" id="3.30.70.3290">
    <property type="match status" value="1"/>
</dbReference>
<feature type="region of interest" description="C-terminal hotdog fold" evidence="7">
    <location>
        <begin position="1064"/>
        <end position="1208"/>
    </location>
</feature>
<dbReference type="SMART" id="SM00827">
    <property type="entry name" value="PKS_AT"/>
    <property type="match status" value="1"/>
</dbReference>
<dbReference type="InterPro" id="IPR050091">
    <property type="entry name" value="PKS_NRPS_Biosynth_Enz"/>
</dbReference>
<feature type="domain" description="Ketosynthase family 3 (KS3)" evidence="10">
    <location>
        <begin position="39"/>
        <end position="457"/>
    </location>
</feature>
<evidence type="ECO:0000259" key="11">
    <source>
        <dbReference type="PROSITE" id="PS52019"/>
    </source>
</evidence>
<dbReference type="FunFam" id="3.40.50.720:FF:000209">
    <property type="entry name" value="Polyketide synthase Pks12"/>
    <property type="match status" value="1"/>
</dbReference>
<dbReference type="InterPro" id="IPR049551">
    <property type="entry name" value="PKS_DH_C"/>
</dbReference>
<dbReference type="SUPFAM" id="SSF47336">
    <property type="entry name" value="ACP-like"/>
    <property type="match status" value="1"/>
</dbReference>
<dbReference type="GeneID" id="54458478"/>
<dbReference type="SMART" id="SM00822">
    <property type="entry name" value="PKS_KR"/>
    <property type="match status" value="1"/>
</dbReference>
<dbReference type="Proteomes" id="UP000504636">
    <property type="component" value="Unplaced"/>
</dbReference>
<dbReference type="InterPro" id="IPR013154">
    <property type="entry name" value="ADH-like_N"/>
</dbReference>
<feature type="region of interest" description="Disordered" evidence="8">
    <location>
        <begin position="1"/>
        <end position="33"/>
    </location>
</feature>
<evidence type="ECO:0000256" key="8">
    <source>
        <dbReference type="SAM" id="MobiDB-lite"/>
    </source>
</evidence>
<dbReference type="Pfam" id="PF16197">
    <property type="entry name" value="KAsynt_C_assoc"/>
    <property type="match status" value="1"/>
</dbReference>
<dbReference type="Pfam" id="PF14765">
    <property type="entry name" value="PS-DH"/>
    <property type="match status" value="1"/>
</dbReference>
<keyword evidence="5" id="KW-0511">Multifunctional enzyme</keyword>
<dbReference type="SMART" id="SM00823">
    <property type="entry name" value="PKS_PP"/>
    <property type="match status" value="1"/>
</dbReference>
<organism evidence="12">
    <name type="scientific">Mytilinidion resinicola</name>
    <dbReference type="NCBI Taxonomy" id="574789"/>
    <lineage>
        <taxon>Eukaryota</taxon>
        <taxon>Fungi</taxon>
        <taxon>Dikarya</taxon>
        <taxon>Ascomycota</taxon>
        <taxon>Pezizomycotina</taxon>
        <taxon>Dothideomycetes</taxon>
        <taxon>Pleosporomycetidae</taxon>
        <taxon>Mytilinidiales</taxon>
        <taxon>Mytilinidiaceae</taxon>
        <taxon>Mytilinidion</taxon>
    </lineage>
</organism>
<dbReference type="InterPro" id="IPR014031">
    <property type="entry name" value="Ketoacyl_synth_C"/>
</dbReference>
<dbReference type="PROSITE" id="PS50075">
    <property type="entry name" value="CARRIER"/>
    <property type="match status" value="1"/>
</dbReference>
<dbReference type="GO" id="GO:0031177">
    <property type="term" value="F:phosphopantetheine binding"/>
    <property type="evidence" value="ECO:0007669"/>
    <property type="project" value="InterPro"/>
</dbReference>
<keyword evidence="13" id="KW-1185">Reference proteome</keyword>
<dbReference type="OrthoDB" id="329835at2759"/>
<reference evidence="14" key="2">
    <citation type="submission" date="2020-04" db="EMBL/GenBank/DDBJ databases">
        <authorList>
            <consortium name="NCBI Genome Project"/>
        </authorList>
    </citation>
    <scope>NUCLEOTIDE SEQUENCE</scope>
    <source>
        <strain evidence="14">CBS 304.34</strain>
    </source>
</reference>
<evidence type="ECO:0000256" key="5">
    <source>
        <dbReference type="ARBA" id="ARBA00023268"/>
    </source>
</evidence>
<evidence type="ECO:0000256" key="6">
    <source>
        <dbReference type="ARBA" id="ARBA00023315"/>
    </source>
</evidence>
<evidence type="ECO:0000313" key="13">
    <source>
        <dbReference type="Proteomes" id="UP000504636"/>
    </source>
</evidence>
<protein>
    <submittedName>
        <fullName evidence="12 14">Polyketide synthase</fullName>
    </submittedName>
</protein>
<dbReference type="InterPro" id="IPR049552">
    <property type="entry name" value="PKS_DH_N"/>
</dbReference>
<dbReference type="PROSITE" id="PS52019">
    <property type="entry name" value="PKS_MFAS_DH"/>
    <property type="match status" value="1"/>
</dbReference>
<dbReference type="CDD" id="cd05195">
    <property type="entry name" value="enoyl_red"/>
    <property type="match status" value="1"/>
</dbReference>
<dbReference type="InterPro" id="IPR016035">
    <property type="entry name" value="Acyl_Trfase/lysoPLipase"/>
</dbReference>
<sequence>MSPHAIGDEGYSPSLNGSGSLSDSIPELSTTPNGTTEGFLPIAICGMACRLGGGIRSPEDLWKFLVDKGDGKVEVPSNRYNIDSFYSPTKKPGTVITRHAYFIDDDLTGLDGSFFNMSAAEIERCDPQQRQMLEVAREAIEDAGVTGWRGSNTGVYMGSYGDDWADMLYKEPQPAGVHNVMGQYDFVIANRVSYEMDLRGPSSISKTACSSSFVALSDACLAIARGDCDAALVGGTSLILTPKTTILLSEFGALSPDGSSKAFSADANGYARGEAINAIYIKPLHAALRDGNPVRAVLRAVATNHDGKTPGLTTPGIDSQEALVRHAYKLAGIGDYAETGFFELHGTGTVVGDKIEANAAARVFGGCGMHITSIKPNLGHTEGASGLTSLIKAVLALEHRTIPPNIKFSSPNPSIPWQTARFAVPVEPTPWPASKKERVSVNNFGIGGTNGHAIVDSAASFNAAPTLSDASDHPQLLVYSANSPDALLSIADNFAQYRSKYPERIEHLAYTLANRREHLPHRAFVVASREKPGNVSPAVKPSQAPSVVMVFTGQGAQWPQMGRHLVRANPVFKARIECLDRHLKSLGPDAPSWTIEAELRKPAKSSRLHLAELAQPLCTAVQVALVDALAALGVHPSAVVGHSSGEIAAAYAVGALTARQAITAAFFRGLVANKQERKGAMAAIGLGWADVAPFLVDNVGVACENSPKSVTISGDAGKVEEVVAAIQRERPDVLARLLKVEKAYHSYHMKEVGDEYLRLMGDDFVPNAPHKPFFSSVTGGLLKPENDFTLGPKYWRANLESPVLFKDAVESIAKHGVGKNAVFLEIGPHSALAGPLRQILTEAGNNAAPYISAMIRGENSVESFLFAVGKLYTLHVPIDFKALYPEGVTLSDLPRYPWDHSKKYWHETRVTEAWRQQPFPYHDLLGVRTLESTSHEPTFKNMLHLDNAPWLRHHSVGEDIVFPFAGYIAIGAEAVRQITGVEEGFRVRNATATTALVTPESTPVEVITSFRKVRLTNSLDSDWWEYNVSSYNGHGWTKHFTGEIRSWSENLGVASEKDLNIKPPRKCSAKKLYETQAQSGMVYGPDFQGLEELRSPTSLPGYGTATVRNNKLGDEANYHLHPTIVDFSIQLLVATALMGLSNDYRVYLATSVADLKVTRSSADLKAIASASYAEDGSIVGDCQYVADGVVVLSMTGFSLKEKPNRGNTDSHASARYILRPDINFQDVNELVKAKPGYSSYGPALDELTRLSLVLSQRSLEGLSTEASHLAKYHAWVSEQVQSFEPTSMLTWAQVGNGELAAIIKSQVEYLSNTPASSAAHALAKVSSNVARVFSGDIDALDLLHEDDLLIETEALIKDFETSEFLRSLSHSKPNLRVLELGAGTGISTTKFLSELANSYSKYHATDALTHAVDTLKERFKGLANTAFGILDIGQPLDGQLFEEGQYDLIIANNIVHHTPNLINSLQNVHKLLNPNGYLLLQELSPSAKWATAIFGILPEWSKDADIRGSFEASVDSATWIQVLAATGFDVDGISASSKSESQLNTIAIVRPKILMNTPSRRISLLVGEGSDTPRVLYIDQKLRERGYDVSYITLSDVPAAGQDIISLLDLGKPFFEGFNEKHYEKLQNFVASVNGSGIFWLTQLSQIYVTDPRYGQIVGLARTIRNEVGIDFAVCQTDLEFADDKVWEVFDKFTNRQTGDIFEPELEYVVTDGQVHIGRYYPHSIPDELLSSNPDGPVVLTVEKGSRLRGLHWERRKAKVPKDDEVQIEVHYTGLNRRDVSIATGIIDAVEPALGIEAAGVVRAVGPNVKKIHVGDRVMTLSGNNAASVTTDSESYVVKIPDKFSLDDAATMPFAYTTALYALLQVGGLEEGQTVLIHSAAGGVGLAALQVAETIGAKIFVTVGSEEKAAYLVESYNLPRNRIFDSRDSSFADALRRETDGKGVDLVLNSLSGELLHATWRTVAEFGKLIEIGKKDILGDAKLDISVFLRNRSYSRVDIEHVRKNRPEIVARLLKRTLKLYAEGHIGPIRPTKIFPATGALEAIEYMQNGAHSGRVLLELREPNGHTHLTSGVVEQRRQPAFDPDASYLIVGGLGGLGRSVSLWMATHGARNLIFLSRSAGKRAEDADLVRELDSMGCRVQLVQGSVVNKDDVVCAINGGHSPLKGILQMSMALRDTVFANMTWEDWDAATGCKVQGTWNLHDVSIAAGSELDFFVMFSSVSGIVGNMGQANYNSANTFLDAFCQYRAGLGLAGSTINCGVVEDVGVVAENQDILRRFREQDIWTIKEKDVIDALTLAMDKPTLRPGDVDGFVSPNTFMLGMQTTTPLSSPKSRAVFRSDPRMAFYHNLGSNTSDSASEAKTSSDTVLKTFVAQAKADPAILSTSDATTLLSREIGKRVLALLVKGDDEDVDTSLGLADLGIDSLLAIDMRMWWKQVFGFDISVLEMLGMGTLEQLGKLAASGLLKHWGVA</sequence>
<dbReference type="GO" id="GO:0006633">
    <property type="term" value="P:fatty acid biosynthetic process"/>
    <property type="evidence" value="ECO:0007669"/>
    <property type="project" value="TreeGrafter"/>
</dbReference>
<dbReference type="GO" id="GO:1901336">
    <property type="term" value="P:lactone biosynthetic process"/>
    <property type="evidence" value="ECO:0007669"/>
    <property type="project" value="UniProtKB-ARBA"/>
</dbReference>
<feature type="domain" description="Carrier" evidence="9">
    <location>
        <begin position="2388"/>
        <end position="2464"/>
    </location>
</feature>
<dbReference type="RefSeq" id="XP_033581462.1">
    <property type="nucleotide sequence ID" value="XM_033717585.1"/>
</dbReference>
<dbReference type="SUPFAM" id="SSF53901">
    <property type="entry name" value="Thiolase-like"/>
    <property type="match status" value="1"/>
</dbReference>
<dbReference type="Gene3D" id="3.40.50.720">
    <property type="entry name" value="NAD(P)-binding Rossmann-like Domain"/>
    <property type="match status" value="2"/>
</dbReference>
<evidence type="ECO:0000259" key="9">
    <source>
        <dbReference type="PROSITE" id="PS50075"/>
    </source>
</evidence>
<dbReference type="SUPFAM" id="SSF53335">
    <property type="entry name" value="S-adenosyl-L-methionine-dependent methyltransferases"/>
    <property type="match status" value="1"/>
</dbReference>
<dbReference type="InterPro" id="IPR036291">
    <property type="entry name" value="NAD(P)-bd_dom_sf"/>
</dbReference>
<keyword evidence="4" id="KW-0521">NADP</keyword>
<dbReference type="Pfam" id="PF08240">
    <property type="entry name" value="ADH_N"/>
    <property type="match status" value="1"/>
</dbReference>
<dbReference type="SMART" id="SM00825">
    <property type="entry name" value="PKS_KS"/>
    <property type="match status" value="1"/>
</dbReference>
<evidence type="ECO:0000256" key="1">
    <source>
        <dbReference type="ARBA" id="ARBA00022450"/>
    </source>
</evidence>
<dbReference type="InterPro" id="IPR032821">
    <property type="entry name" value="PKS_assoc"/>
</dbReference>
<dbReference type="Pfam" id="PF02801">
    <property type="entry name" value="Ketoacyl-synt_C"/>
    <property type="match status" value="1"/>
</dbReference>